<evidence type="ECO:0000313" key="3">
    <source>
        <dbReference type="Proteomes" id="UP001066276"/>
    </source>
</evidence>
<protein>
    <submittedName>
        <fullName evidence="2">Uncharacterized protein</fullName>
    </submittedName>
</protein>
<reference evidence="2" key="1">
    <citation type="journal article" date="2022" name="bioRxiv">
        <title>Sequencing and chromosome-scale assembly of the giantPleurodeles waltlgenome.</title>
        <authorList>
            <person name="Brown T."/>
            <person name="Elewa A."/>
            <person name="Iarovenko S."/>
            <person name="Subramanian E."/>
            <person name="Araus A.J."/>
            <person name="Petzold A."/>
            <person name="Susuki M."/>
            <person name="Suzuki K.-i.T."/>
            <person name="Hayashi T."/>
            <person name="Toyoda A."/>
            <person name="Oliveira C."/>
            <person name="Osipova E."/>
            <person name="Leigh N.D."/>
            <person name="Simon A."/>
            <person name="Yun M.H."/>
        </authorList>
    </citation>
    <scope>NUCLEOTIDE SEQUENCE</scope>
    <source>
        <strain evidence="2">20211129_DDA</strain>
        <tissue evidence="2">Liver</tissue>
    </source>
</reference>
<dbReference type="Proteomes" id="UP001066276">
    <property type="component" value="Chromosome 7"/>
</dbReference>
<evidence type="ECO:0000256" key="1">
    <source>
        <dbReference type="SAM" id="MobiDB-lite"/>
    </source>
</evidence>
<comment type="caution">
    <text evidence="2">The sequence shown here is derived from an EMBL/GenBank/DDBJ whole genome shotgun (WGS) entry which is preliminary data.</text>
</comment>
<feature type="region of interest" description="Disordered" evidence="1">
    <location>
        <begin position="1"/>
        <end position="32"/>
    </location>
</feature>
<accession>A0AAV7PYU1</accession>
<sequence length="178" mass="18753">MMPELLSRWRDEAERERWTGSGAGELDPEWSGGSKTVMEGVDSNHSNHGNHKCDHGCLLPAICCSRPVAPTPVPVLAARSPGPDPGPALIPGPRYSPDAASTGLSACWCQHRTPSCFLRVIAPHAPCFLAPPACYLLGANGRHAAMHSGCTGGWPSTEGYTGGCGRERGAREPAESTQ</sequence>
<proteinExistence type="predicted"/>
<dbReference type="AlphaFoldDB" id="A0AAV7PYU1"/>
<keyword evidence="3" id="KW-1185">Reference proteome</keyword>
<name>A0AAV7PYU1_PLEWA</name>
<organism evidence="2 3">
    <name type="scientific">Pleurodeles waltl</name>
    <name type="common">Iberian ribbed newt</name>
    <dbReference type="NCBI Taxonomy" id="8319"/>
    <lineage>
        <taxon>Eukaryota</taxon>
        <taxon>Metazoa</taxon>
        <taxon>Chordata</taxon>
        <taxon>Craniata</taxon>
        <taxon>Vertebrata</taxon>
        <taxon>Euteleostomi</taxon>
        <taxon>Amphibia</taxon>
        <taxon>Batrachia</taxon>
        <taxon>Caudata</taxon>
        <taxon>Salamandroidea</taxon>
        <taxon>Salamandridae</taxon>
        <taxon>Pleurodelinae</taxon>
        <taxon>Pleurodeles</taxon>
    </lineage>
</organism>
<evidence type="ECO:0000313" key="2">
    <source>
        <dbReference type="EMBL" id="KAJ1132272.1"/>
    </source>
</evidence>
<feature type="compositionally biased region" description="Basic and acidic residues" evidence="1">
    <location>
        <begin position="7"/>
        <end position="18"/>
    </location>
</feature>
<gene>
    <name evidence="2" type="ORF">NDU88_010598</name>
</gene>
<dbReference type="EMBL" id="JANPWB010000011">
    <property type="protein sequence ID" value="KAJ1132272.1"/>
    <property type="molecule type" value="Genomic_DNA"/>
</dbReference>